<dbReference type="PANTHER" id="PTHR11552">
    <property type="entry name" value="GLUCOSE-METHANOL-CHOLINE GMC OXIDOREDUCTASE"/>
    <property type="match status" value="1"/>
</dbReference>
<evidence type="ECO:0000256" key="5">
    <source>
        <dbReference type="RuleBase" id="RU003968"/>
    </source>
</evidence>
<dbReference type="Proteomes" id="UP000638648">
    <property type="component" value="Unassembled WGS sequence"/>
</dbReference>
<dbReference type="AlphaFoldDB" id="A0A927RA30"/>
<evidence type="ECO:0000313" key="8">
    <source>
        <dbReference type="EMBL" id="MBE1604590.1"/>
    </source>
</evidence>
<sequence length="361" mass="38133">MSANITPEQDIDGRYFDHIVVGGGAAGCVVAARLSERGDRDVLLLEAGAPDTDPAIFAPRGVSQLQRGEHDWCDVTVPQPALGGREVPVSAGRVLGGGGSINFLAWYRGHRLDYDGWAANGMPGWSWSEVLPRFRRSEDHELGTSPLHGSGGPIPVTTAKSIHPMSLAFIAAGVEAGLPFNRDFNGAELEGVGLLSSNVGAGERVSTAHGYLRPVRNRPHLSVHTHALVQRVVLHHGAARGVVFTTADGREVSVRGPRWCCARDHCVPRNSSCSPASARPGTCGTWESRWSGTCPASARTCTTTPRRPLPGRSSTGPPGRTTTPRTTGSATPTNGAVRWRRSVRRAGSCAAAGTRPLPTSS</sequence>
<dbReference type="GO" id="GO:0050660">
    <property type="term" value="F:flavin adenine dinucleotide binding"/>
    <property type="evidence" value="ECO:0007669"/>
    <property type="project" value="InterPro"/>
</dbReference>
<evidence type="ECO:0000259" key="7">
    <source>
        <dbReference type="PROSITE" id="PS00623"/>
    </source>
</evidence>
<feature type="compositionally biased region" description="Low complexity" evidence="6">
    <location>
        <begin position="297"/>
        <end position="333"/>
    </location>
</feature>
<keyword evidence="4 5" id="KW-0274">FAD</keyword>
<organism evidence="8 9">
    <name type="scientific">Actinopolymorpha pittospori</name>
    <dbReference type="NCBI Taxonomy" id="648752"/>
    <lineage>
        <taxon>Bacteria</taxon>
        <taxon>Bacillati</taxon>
        <taxon>Actinomycetota</taxon>
        <taxon>Actinomycetes</taxon>
        <taxon>Propionibacteriales</taxon>
        <taxon>Actinopolymorphaceae</taxon>
        <taxon>Actinopolymorpha</taxon>
    </lineage>
</organism>
<dbReference type="PANTHER" id="PTHR11552:SF147">
    <property type="entry name" value="CHOLINE DEHYDROGENASE, MITOCHONDRIAL"/>
    <property type="match status" value="1"/>
</dbReference>
<protein>
    <recommendedName>
        <fullName evidence="7">Glucose-methanol-choline oxidoreductase N-terminal domain-containing protein</fullName>
    </recommendedName>
</protein>
<evidence type="ECO:0000256" key="3">
    <source>
        <dbReference type="ARBA" id="ARBA00022630"/>
    </source>
</evidence>
<dbReference type="SUPFAM" id="SSF51905">
    <property type="entry name" value="FAD/NAD(P)-binding domain"/>
    <property type="match status" value="1"/>
</dbReference>
<dbReference type="EMBL" id="JADBEM010000001">
    <property type="protein sequence ID" value="MBE1604590.1"/>
    <property type="molecule type" value="Genomic_DNA"/>
</dbReference>
<feature type="region of interest" description="Disordered" evidence="6">
    <location>
        <begin position="297"/>
        <end position="361"/>
    </location>
</feature>
<keyword evidence="9" id="KW-1185">Reference proteome</keyword>
<evidence type="ECO:0000313" key="9">
    <source>
        <dbReference type="Proteomes" id="UP000638648"/>
    </source>
</evidence>
<dbReference type="PROSITE" id="PS00623">
    <property type="entry name" value="GMC_OXRED_1"/>
    <property type="match status" value="1"/>
</dbReference>
<dbReference type="InterPro" id="IPR000172">
    <property type="entry name" value="GMC_OxRdtase_N"/>
</dbReference>
<keyword evidence="3 5" id="KW-0285">Flavoprotein</keyword>
<dbReference type="Gene3D" id="3.30.560.10">
    <property type="entry name" value="Glucose Oxidase, domain 3"/>
    <property type="match status" value="1"/>
</dbReference>
<evidence type="ECO:0000256" key="6">
    <source>
        <dbReference type="SAM" id="MobiDB-lite"/>
    </source>
</evidence>
<dbReference type="InterPro" id="IPR012132">
    <property type="entry name" value="GMC_OxRdtase"/>
</dbReference>
<evidence type="ECO:0000256" key="2">
    <source>
        <dbReference type="ARBA" id="ARBA00010790"/>
    </source>
</evidence>
<reference evidence="8" key="1">
    <citation type="submission" date="2020-10" db="EMBL/GenBank/DDBJ databases">
        <title>Sequencing the genomes of 1000 actinobacteria strains.</title>
        <authorList>
            <person name="Klenk H.-P."/>
        </authorList>
    </citation>
    <scope>NUCLEOTIDE SEQUENCE</scope>
    <source>
        <strain evidence="8">DSM 45354</strain>
    </source>
</reference>
<evidence type="ECO:0000256" key="4">
    <source>
        <dbReference type="ARBA" id="ARBA00022827"/>
    </source>
</evidence>
<comment type="similarity">
    <text evidence="2 5">Belongs to the GMC oxidoreductase family.</text>
</comment>
<proteinExistence type="inferred from homology"/>
<feature type="domain" description="Glucose-methanol-choline oxidoreductase N-terminal" evidence="7">
    <location>
        <begin position="92"/>
        <end position="115"/>
    </location>
</feature>
<evidence type="ECO:0000256" key="1">
    <source>
        <dbReference type="ARBA" id="ARBA00001974"/>
    </source>
</evidence>
<comment type="cofactor">
    <cofactor evidence="1">
        <name>FAD</name>
        <dbReference type="ChEBI" id="CHEBI:57692"/>
    </cofactor>
</comment>
<gene>
    <name evidence="8" type="ORF">HEB94_001438</name>
</gene>
<comment type="caution">
    <text evidence="8">The sequence shown here is derived from an EMBL/GenBank/DDBJ whole genome shotgun (WGS) entry which is preliminary data.</text>
</comment>
<dbReference type="GO" id="GO:0016614">
    <property type="term" value="F:oxidoreductase activity, acting on CH-OH group of donors"/>
    <property type="evidence" value="ECO:0007669"/>
    <property type="project" value="InterPro"/>
</dbReference>
<dbReference type="Gene3D" id="3.50.50.60">
    <property type="entry name" value="FAD/NAD(P)-binding domain"/>
    <property type="match status" value="1"/>
</dbReference>
<dbReference type="InterPro" id="IPR036188">
    <property type="entry name" value="FAD/NAD-bd_sf"/>
</dbReference>
<accession>A0A927RA30</accession>
<name>A0A927RA30_9ACTN</name>
<dbReference type="Pfam" id="PF00732">
    <property type="entry name" value="GMC_oxred_N"/>
    <property type="match status" value="1"/>
</dbReference>